<comment type="caution">
    <text evidence="2">The sequence shown here is derived from an EMBL/GenBank/DDBJ whole genome shotgun (WGS) entry which is preliminary data.</text>
</comment>
<protein>
    <submittedName>
        <fullName evidence="2">Uncharacterized protein</fullName>
    </submittedName>
</protein>
<organism evidence="2 3">
    <name type="scientific">Fusarium floridanum</name>
    <dbReference type="NCBI Taxonomy" id="1325733"/>
    <lineage>
        <taxon>Eukaryota</taxon>
        <taxon>Fungi</taxon>
        <taxon>Dikarya</taxon>
        <taxon>Ascomycota</taxon>
        <taxon>Pezizomycotina</taxon>
        <taxon>Sordariomycetes</taxon>
        <taxon>Hypocreomycetidae</taxon>
        <taxon>Hypocreales</taxon>
        <taxon>Nectriaceae</taxon>
        <taxon>Fusarium</taxon>
        <taxon>Fusarium solani species complex</taxon>
    </lineage>
</organism>
<name>A0A428NCY3_9HYPO</name>
<evidence type="ECO:0000313" key="3">
    <source>
        <dbReference type="Proteomes" id="UP000287972"/>
    </source>
</evidence>
<evidence type="ECO:0000313" key="2">
    <source>
        <dbReference type="EMBL" id="RSL38620.1"/>
    </source>
</evidence>
<feature type="region of interest" description="Disordered" evidence="1">
    <location>
        <begin position="1"/>
        <end position="35"/>
    </location>
</feature>
<sequence>MSSAPDTSLPLASHLLLTPPSSSGTSTISDSGTSKIKNEEMALAARFICAVEKI</sequence>
<dbReference type="AlphaFoldDB" id="A0A428NCY3"/>
<proteinExistence type="predicted"/>
<feature type="non-terminal residue" evidence="2">
    <location>
        <position position="54"/>
    </location>
</feature>
<dbReference type="EMBL" id="NKCL01001628">
    <property type="protein sequence ID" value="RSL38620.1"/>
    <property type="molecule type" value="Genomic_DNA"/>
</dbReference>
<keyword evidence="3" id="KW-1185">Reference proteome</keyword>
<gene>
    <name evidence="2" type="ORF">CEP51_016898</name>
</gene>
<accession>A0A428NCY3</accession>
<reference evidence="2 3" key="1">
    <citation type="submission" date="2017-06" db="EMBL/GenBank/DDBJ databases">
        <title>Comparative genomic analysis of Ambrosia Fusariam Clade fungi.</title>
        <authorList>
            <person name="Stajich J.E."/>
            <person name="Carrillo J."/>
            <person name="Kijimoto T."/>
            <person name="Eskalen A."/>
            <person name="O'Donnell K."/>
            <person name="Kasson M."/>
        </authorList>
    </citation>
    <scope>NUCLEOTIDE SEQUENCE [LARGE SCALE GENOMIC DNA]</scope>
    <source>
        <strain evidence="2 3">NRRL62606</strain>
    </source>
</reference>
<feature type="compositionally biased region" description="Low complexity" evidence="1">
    <location>
        <begin position="7"/>
        <end position="34"/>
    </location>
</feature>
<evidence type="ECO:0000256" key="1">
    <source>
        <dbReference type="SAM" id="MobiDB-lite"/>
    </source>
</evidence>
<dbReference type="Proteomes" id="UP000287972">
    <property type="component" value="Unassembled WGS sequence"/>
</dbReference>